<keyword evidence="2" id="KW-1185">Reference proteome</keyword>
<accession>A0ABY9G8E9</accession>
<protein>
    <recommendedName>
        <fullName evidence="3">IrrE N-terminal-like domain-containing protein</fullName>
    </recommendedName>
</protein>
<sequence>MQPTQESSPSIDIMYLVQDALKSIARFRYGEFDGKKIFKRPIYCSEDPCSNSRIIAFHGELDVGIKIGPEFNTWERVFYQIAHEVIHLLNPVLAPTGGIISASSLDEGVAVKFAEEMYSKYIAEYKELPFGDSPIGMNTKYWSAYKVAAKIPDQVLRAIRVDAGGFPFASDSKTILTHAAEFISVDEAEFIVSNFQ</sequence>
<name>A0ABY9G8E9_9PSED</name>
<evidence type="ECO:0000313" key="2">
    <source>
        <dbReference type="Proteomes" id="UP001230339"/>
    </source>
</evidence>
<evidence type="ECO:0000313" key="1">
    <source>
        <dbReference type="EMBL" id="WLH11827.1"/>
    </source>
</evidence>
<organism evidence="1 2">
    <name type="scientific">Pseudomonas hefeiensis</name>
    <dbReference type="NCBI Taxonomy" id="2738125"/>
    <lineage>
        <taxon>Bacteria</taxon>
        <taxon>Pseudomonadati</taxon>
        <taxon>Pseudomonadota</taxon>
        <taxon>Gammaproteobacteria</taxon>
        <taxon>Pseudomonadales</taxon>
        <taxon>Pseudomonadaceae</taxon>
        <taxon>Pseudomonas</taxon>
    </lineage>
</organism>
<dbReference type="EMBL" id="CP117449">
    <property type="protein sequence ID" value="WLH11827.1"/>
    <property type="molecule type" value="Genomic_DNA"/>
</dbReference>
<reference evidence="1 2" key="1">
    <citation type="submission" date="2023-02" db="EMBL/GenBank/DDBJ databases">
        <title>Evolution of Hrp T3SS in non-pathogenic Pseudomonas fluorescens.</title>
        <authorList>
            <person name="Liao K."/>
            <person name="Wei H."/>
            <person name="Gu Y."/>
        </authorList>
    </citation>
    <scope>NUCLEOTIDE SEQUENCE [LARGE SCALE GENOMIC DNA]</scope>
    <source>
        <strain evidence="1 2">FP205</strain>
    </source>
</reference>
<dbReference type="Proteomes" id="UP001230339">
    <property type="component" value="Chromosome"/>
</dbReference>
<proteinExistence type="predicted"/>
<gene>
    <name evidence="1" type="ORF">PSH57_23730</name>
</gene>
<dbReference type="RefSeq" id="WP_305385827.1">
    <property type="nucleotide sequence ID" value="NZ_CP117434.1"/>
</dbReference>
<evidence type="ECO:0008006" key="3">
    <source>
        <dbReference type="Google" id="ProtNLM"/>
    </source>
</evidence>